<comment type="caution">
    <text evidence="1">The sequence shown here is derived from an EMBL/GenBank/DDBJ whole genome shotgun (WGS) entry which is preliminary data.</text>
</comment>
<dbReference type="AlphaFoldDB" id="A0A417Z3N1"/>
<dbReference type="EMBL" id="QWLM01000010">
    <property type="protein sequence ID" value="RHW45344.1"/>
    <property type="molecule type" value="Genomic_DNA"/>
</dbReference>
<gene>
    <name evidence="1" type="ORF">D1832_09535</name>
</gene>
<evidence type="ECO:0000313" key="1">
    <source>
        <dbReference type="EMBL" id="RHW45344.1"/>
    </source>
</evidence>
<accession>A0A417Z3N1</accession>
<evidence type="ECO:0000313" key="2">
    <source>
        <dbReference type="Proteomes" id="UP000285376"/>
    </source>
</evidence>
<organism evidence="1 2">
    <name type="scientific">Dermacoccus abyssi</name>
    <dbReference type="NCBI Taxonomy" id="322596"/>
    <lineage>
        <taxon>Bacteria</taxon>
        <taxon>Bacillati</taxon>
        <taxon>Actinomycetota</taxon>
        <taxon>Actinomycetes</taxon>
        <taxon>Micrococcales</taxon>
        <taxon>Dermacoccaceae</taxon>
        <taxon>Dermacoccus</taxon>
    </lineage>
</organism>
<dbReference type="Proteomes" id="UP000285376">
    <property type="component" value="Unassembled WGS sequence"/>
</dbReference>
<protein>
    <submittedName>
        <fullName evidence="1">Uncharacterized protein</fullName>
    </submittedName>
</protein>
<sequence>MSETHNDHVHAVVTGAKSRSHVLYIASYLRRVLQDLSDAGRLRVSFVPAAAFLTAPAVGVEDARALLPDDPRLSLEEGMAGWRFAEGARALYVSVGTPGLKALVALRRANGVRPIHVVVTDEGIGTYGSWTTRRDAIRRQGATLVTATLKAGLIAATGKALTSERWPAYRRTSHGWEVTEAVRAEFRAHTEGASRSVRRSAVILTQPFVDLGLIDEKRYVDYVRGLVASCADAGLEPLVRAHPAEDVRRYDEFEVMRSRGTAELDPLVVGADAVLGGPSTALVNLSAMFGANVVWVSEPSLTFLDTDVSEAQRHIFAAFLGRPVRPVDVATRLA</sequence>
<proteinExistence type="predicted"/>
<reference evidence="1 2" key="1">
    <citation type="submission" date="2018-08" db="EMBL/GenBank/DDBJ databases">
        <title>Whole genome sequence analysis of Dermacoccus abyssi bacteria isolated from Deep Mariana trench Micromonospora spp reveals genes involved in the environmental adaptation and production of secondary metabolites.</title>
        <authorList>
            <person name="Abdel-Mageed W.M."/>
            <person name="Lehri B."/>
            <person name="Nouioui I."/>
            <person name="Goodfellow I."/>
            <person name="Jaspars M."/>
            <person name="Karlyshev A."/>
        </authorList>
    </citation>
    <scope>NUCLEOTIDE SEQUENCE [LARGE SCALE GENOMIC DNA]</scope>
    <source>
        <strain evidence="1 2">MT1.1</strain>
    </source>
</reference>
<dbReference type="RefSeq" id="WP_118913660.1">
    <property type="nucleotide sequence ID" value="NZ_CBCRVH010000007.1"/>
</dbReference>
<name>A0A417Z3N1_9MICO</name>